<name>A0A2Z6E0D2_HYDTE</name>
<evidence type="ECO:0000256" key="2">
    <source>
        <dbReference type="ARBA" id="ARBA00009450"/>
    </source>
</evidence>
<dbReference type="GO" id="GO:0015288">
    <property type="term" value="F:porin activity"/>
    <property type="evidence" value="ECO:0007669"/>
    <property type="project" value="UniProtKB-KW"/>
</dbReference>
<dbReference type="Pfam" id="PF02563">
    <property type="entry name" value="Poly_export"/>
    <property type="match status" value="1"/>
</dbReference>
<sequence>MITPQRPQYGPTLFQQFVQENTGQLLPIYGSQFFSTPQLYAPVLNTQPPDNYILGPGDEIQLDLTGAANLQYTFRIDPDGRVTIPTVGPITLAGVRAADLERVLRQHMAKVYTNFQLAAKIARLRAIQVYLVGHAAAPGTYTLSNLSTVINALFASGGPAPTGTMRAIEVRRQGKRIGRIDLYDFITRGDTSKDITLQPGDVITIPPVGPQVALTGAVDSAAIYELPHTGGTLGEVIELAGGLPALASPQKAIIERIDAKDPQAPRRVIVVALDANGLKTPLKDGDIIRLFALQPAFGETVTLQGHVASPLRYAWFPGMRILDLIPDAQALIKPDYYRQLNQRVMTLKPAGDPLNQIRVEHLSINWDYAVIERLDRQTLRKRLIPFNLGKAVLQRDPAHNLPLEPGDVVTVFDHKDMTLPLRRRSRFVLVEGEVAAPGLYEVAPDETLPQLLARIGGVTPQAYLYGLAITRESVRQQQQANLDKLITQLERSLFDQSGETLSNVAGLTSEQVKILRDQQRNTAKRQLDLLRQQKSSGRFALHLKPEIDLPLDALPSITLEDGDRIVVPPRPSFVAVFGAVRNENALVWREGITVGDALRLAGVSDDAETAEIFVLRADGTVVANRDRSSWFAGIQGELLMPGDTVVVPFKADRETKWSFFMRNLKDITQIFSNLGLGLAALNSL</sequence>
<evidence type="ECO:0000256" key="9">
    <source>
        <dbReference type="ARBA" id="ARBA00023065"/>
    </source>
</evidence>
<dbReference type="InterPro" id="IPR054765">
    <property type="entry name" value="SLBB_dom"/>
</dbReference>
<evidence type="ECO:0000256" key="10">
    <source>
        <dbReference type="ARBA" id="ARBA00023114"/>
    </source>
</evidence>
<keyword evidence="10" id="KW-0626">Porin</keyword>
<dbReference type="Gene3D" id="3.10.560.10">
    <property type="entry name" value="Outer membrane lipoprotein wza domain like"/>
    <property type="match status" value="5"/>
</dbReference>
<evidence type="ECO:0000256" key="8">
    <source>
        <dbReference type="ARBA" id="ARBA00023047"/>
    </source>
</evidence>
<evidence type="ECO:0000256" key="11">
    <source>
        <dbReference type="ARBA" id="ARBA00023136"/>
    </source>
</evidence>
<comment type="similarity">
    <text evidence="2">Belongs to the BexD/CtrA/VexA family.</text>
</comment>
<evidence type="ECO:0000256" key="14">
    <source>
        <dbReference type="ARBA" id="ARBA00023288"/>
    </source>
</evidence>
<keyword evidence="5 18" id="KW-0762">Sugar transport</keyword>
<evidence type="ECO:0000256" key="13">
    <source>
        <dbReference type="ARBA" id="ARBA00023237"/>
    </source>
</evidence>
<organism evidence="18 19">
    <name type="scientific">Hydrogenophilus thermoluteolus</name>
    <name type="common">Pseudomonas hydrogenothermophila</name>
    <dbReference type="NCBI Taxonomy" id="297"/>
    <lineage>
        <taxon>Bacteria</taxon>
        <taxon>Pseudomonadati</taxon>
        <taxon>Pseudomonadota</taxon>
        <taxon>Hydrogenophilia</taxon>
        <taxon>Hydrogenophilales</taxon>
        <taxon>Hydrogenophilaceae</taxon>
        <taxon>Hydrogenophilus</taxon>
    </lineage>
</organism>
<keyword evidence="14" id="KW-0449">Lipoprotein</keyword>
<protein>
    <submittedName>
        <fullName evidence="18">Sugar transporter</fullName>
    </submittedName>
</protein>
<keyword evidence="12" id="KW-0564">Palmitate</keyword>
<dbReference type="KEGG" id="htl:HPTL_1990"/>
<keyword evidence="4" id="KW-1134">Transmembrane beta strand</keyword>
<keyword evidence="3" id="KW-0813">Transport</keyword>
<evidence type="ECO:0000259" key="15">
    <source>
        <dbReference type="Pfam" id="PF02563"/>
    </source>
</evidence>
<dbReference type="PANTHER" id="PTHR33619">
    <property type="entry name" value="POLYSACCHARIDE EXPORT PROTEIN GFCE-RELATED"/>
    <property type="match status" value="1"/>
</dbReference>
<proteinExistence type="inferred from homology"/>
<comment type="subcellular location">
    <subcellularLocation>
        <location evidence="1">Cell outer membrane</location>
        <topology evidence="1">Multi-pass membrane protein</topology>
    </subcellularLocation>
</comment>
<feature type="domain" description="Soluble ligand binding" evidence="16">
    <location>
        <begin position="428"/>
        <end position="470"/>
    </location>
</feature>
<evidence type="ECO:0000256" key="4">
    <source>
        <dbReference type="ARBA" id="ARBA00022452"/>
    </source>
</evidence>
<dbReference type="PANTHER" id="PTHR33619:SF3">
    <property type="entry name" value="POLYSACCHARIDE EXPORT PROTEIN GFCE-RELATED"/>
    <property type="match status" value="1"/>
</dbReference>
<dbReference type="AlphaFoldDB" id="A0A2Z6E0D2"/>
<feature type="domain" description="Soluble ligand binding" evidence="16">
    <location>
        <begin position="212"/>
        <end position="263"/>
    </location>
</feature>
<dbReference type="Pfam" id="PF22461">
    <property type="entry name" value="SLBB_2"/>
    <property type="match status" value="1"/>
</dbReference>
<dbReference type="InterPro" id="IPR019554">
    <property type="entry name" value="Soluble_ligand-bd"/>
</dbReference>
<feature type="domain" description="Soluble ligand binding" evidence="16">
    <location>
        <begin position="574"/>
        <end position="621"/>
    </location>
</feature>
<evidence type="ECO:0000256" key="7">
    <source>
        <dbReference type="ARBA" id="ARBA00022729"/>
    </source>
</evidence>
<keyword evidence="7" id="KW-0732">Signal</keyword>
<keyword evidence="8" id="KW-0625">Polysaccharide transport</keyword>
<dbReference type="InterPro" id="IPR049712">
    <property type="entry name" value="Poly_export"/>
</dbReference>
<dbReference type="Pfam" id="PF10531">
    <property type="entry name" value="SLBB"/>
    <property type="match status" value="3"/>
</dbReference>
<keyword evidence="13" id="KW-0998">Cell outer membrane</keyword>
<dbReference type="Gene3D" id="3.30.1950.10">
    <property type="entry name" value="wza like domain"/>
    <property type="match status" value="1"/>
</dbReference>
<evidence type="ECO:0000256" key="5">
    <source>
        <dbReference type="ARBA" id="ARBA00022597"/>
    </source>
</evidence>
<dbReference type="GO" id="GO:0015159">
    <property type="term" value="F:polysaccharide transmembrane transporter activity"/>
    <property type="evidence" value="ECO:0007669"/>
    <property type="project" value="InterPro"/>
</dbReference>
<gene>
    <name evidence="18" type="ORF">HPTL_1990</name>
</gene>
<keyword evidence="9" id="KW-0406">Ion transport</keyword>
<evidence type="ECO:0000256" key="1">
    <source>
        <dbReference type="ARBA" id="ARBA00004571"/>
    </source>
</evidence>
<dbReference type="GO" id="GO:0009279">
    <property type="term" value="C:cell outer membrane"/>
    <property type="evidence" value="ECO:0007669"/>
    <property type="project" value="UniProtKB-SubCell"/>
</dbReference>
<keyword evidence="6" id="KW-0812">Transmembrane</keyword>
<feature type="domain" description="SLBB" evidence="17">
    <location>
        <begin position="128"/>
        <end position="205"/>
    </location>
</feature>
<evidence type="ECO:0000313" key="19">
    <source>
        <dbReference type="Proteomes" id="UP000262004"/>
    </source>
</evidence>
<evidence type="ECO:0000256" key="12">
    <source>
        <dbReference type="ARBA" id="ARBA00023139"/>
    </source>
</evidence>
<feature type="domain" description="Polysaccharide export protein N-terminal" evidence="15">
    <location>
        <begin position="47"/>
        <end position="119"/>
    </location>
</feature>
<reference evidence="18 19" key="1">
    <citation type="submission" date="2018-04" db="EMBL/GenBank/DDBJ databases">
        <title>Complete genome sequence of Hydrogenophilus thermoluteolus TH-1.</title>
        <authorList>
            <person name="Arai H."/>
        </authorList>
    </citation>
    <scope>NUCLEOTIDE SEQUENCE [LARGE SCALE GENOMIC DNA]</scope>
    <source>
        <strain evidence="18 19">TH-1</strain>
    </source>
</reference>
<dbReference type="InterPro" id="IPR003715">
    <property type="entry name" value="Poly_export_N"/>
</dbReference>
<dbReference type="GO" id="GO:0006811">
    <property type="term" value="P:monoatomic ion transport"/>
    <property type="evidence" value="ECO:0007669"/>
    <property type="project" value="UniProtKB-KW"/>
</dbReference>
<evidence type="ECO:0000256" key="3">
    <source>
        <dbReference type="ARBA" id="ARBA00022448"/>
    </source>
</evidence>
<accession>A0A2Z6E0D2</accession>
<evidence type="ECO:0000259" key="17">
    <source>
        <dbReference type="Pfam" id="PF22461"/>
    </source>
</evidence>
<evidence type="ECO:0000313" key="18">
    <source>
        <dbReference type="EMBL" id="BBD78244.1"/>
    </source>
</evidence>
<keyword evidence="19" id="KW-1185">Reference proteome</keyword>
<dbReference type="Proteomes" id="UP000262004">
    <property type="component" value="Chromosome"/>
</dbReference>
<dbReference type="GO" id="GO:0046930">
    <property type="term" value="C:pore complex"/>
    <property type="evidence" value="ECO:0007669"/>
    <property type="project" value="UniProtKB-KW"/>
</dbReference>
<evidence type="ECO:0000256" key="6">
    <source>
        <dbReference type="ARBA" id="ARBA00022692"/>
    </source>
</evidence>
<dbReference type="EMBL" id="AP018558">
    <property type="protein sequence ID" value="BBD78244.1"/>
    <property type="molecule type" value="Genomic_DNA"/>
</dbReference>
<keyword evidence="11" id="KW-0472">Membrane</keyword>
<evidence type="ECO:0000259" key="16">
    <source>
        <dbReference type="Pfam" id="PF10531"/>
    </source>
</evidence>